<dbReference type="PANTHER" id="PTHR31126">
    <property type="entry name" value="TYROSINE-PROTEIN PHOSPHATASE"/>
    <property type="match status" value="1"/>
</dbReference>
<keyword evidence="3" id="KW-1185">Reference proteome</keyword>
<evidence type="ECO:0000259" key="1">
    <source>
        <dbReference type="PROSITE" id="PS50056"/>
    </source>
</evidence>
<dbReference type="PROSITE" id="PS00383">
    <property type="entry name" value="TYR_PHOSPHATASE_1"/>
    <property type="match status" value="1"/>
</dbReference>
<evidence type="ECO:0000313" key="3">
    <source>
        <dbReference type="Proteomes" id="UP000654370"/>
    </source>
</evidence>
<organism evidence="2 3">
    <name type="scientific">Mortierella isabellina</name>
    <name type="common">Filamentous fungus</name>
    <name type="synonym">Umbelopsis isabellina</name>
    <dbReference type="NCBI Taxonomy" id="91625"/>
    <lineage>
        <taxon>Eukaryota</taxon>
        <taxon>Fungi</taxon>
        <taxon>Fungi incertae sedis</taxon>
        <taxon>Mucoromycota</taxon>
        <taxon>Mucoromycotina</taxon>
        <taxon>Umbelopsidomycetes</taxon>
        <taxon>Umbelopsidales</taxon>
        <taxon>Umbelopsidaceae</taxon>
        <taxon>Umbelopsis</taxon>
    </lineage>
</organism>
<dbReference type="SUPFAM" id="SSF52799">
    <property type="entry name" value="(Phosphotyrosine protein) phosphatases II"/>
    <property type="match status" value="1"/>
</dbReference>
<dbReference type="GO" id="GO:0004721">
    <property type="term" value="F:phosphoprotein phosphatase activity"/>
    <property type="evidence" value="ECO:0007669"/>
    <property type="project" value="InterPro"/>
</dbReference>
<accession>A0A8H7U9J2</accession>
<evidence type="ECO:0000313" key="2">
    <source>
        <dbReference type="EMBL" id="KAG2171788.1"/>
    </source>
</evidence>
<dbReference type="AlphaFoldDB" id="A0A8H7U9J2"/>
<dbReference type="PROSITE" id="PS50056">
    <property type="entry name" value="TYR_PHOSPHATASE_2"/>
    <property type="match status" value="1"/>
</dbReference>
<gene>
    <name evidence="2" type="ORF">INT43_008168</name>
</gene>
<dbReference type="InterPro" id="IPR029021">
    <property type="entry name" value="Prot-tyrosine_phosphatase-like"/>
</dbReference>
<comment type="caution">
    <text evidence="2">The sequence shown here is derived from an EMBL/GenBank/DDBJ whole genome shotgun (WGS) entry which is preliminary data.</text>
</comment>
<feature type="domain" description="Tyrosine specific protein phosphatases" evidence="1">
    <location>
        <begin position="187"/>
        <end position="223"/>
    </location>
</feature>
<proteinExistence type="predicted"/>
<dbReference type="InterPro" id="IPR026893">
    <property type="entry name" value="Tyr/Ser_Pase_IphP-type"/>
</dbReference>
<reference evidence="2" key="1">
    <citation type="submission" date="2020-12" db="EMBL/GenBank/DDBJ databases">
        <title>Metabolic potential, ecology and presence of endohyphal bacteria is reflected in genomic diversity of Mucoromycotina.</title>
        <authorList>
            <person name="Muszewska A."/>
            <person name="Okrasinska A."/>
            <person name="Steczkiewicz K."/>
            <person name="Drgas O."/>
            <person name="Orlowska M."/>
            <person name="Perlinska-Lenart U."/>
            <person name="Aleksandrzak-Piekarczyk T."/>
            <person name="Szatraj K."/>
            <person name="Zielenkiewicz U."/>
            <person name="Pilsyk S."/>
            <person name="Malc E."/>
            <person name="Mieczkowski P."/>
            <person name="Kruszewska J.S."/>
            <person name="Biernat P."/>
            <person name="Pawlowska J."/>
        </authorList>
    </citation>
    <scope>NUCLEOTIDE SEQUENCE</scope>
    <source>
        <strain evidence="2">WA0000067209</strain>
    </source>
</reference>
<dbReference type="Pfam" id="PF13350">
    <property type="entry name" value="Y_phosphatase3"/>
    <property type="match status" value="1"/>
</dbReference>
<protein>
    <recommendedName>
        <fullName evidence="1">Tyrosine specific protein phosphatases domain-containing protein</fullName>
    </recommendedName>
</protein>
<name>A0A8H7U9J2_MORIS</name>
<dbReference type="Proteomes" id="UP000654370">
    <property type="component" value="Unassembled WGS sequence"/>
</dbReference>
<sequence>MATTDNAPQKKSETMEGLINFRDLGNSSMAAEQRYVKAGMVFRSGTLDRLSSESVDELIESHKIKTILDLRTSLEGKNDLPIDKSFPTMALENIGAMDLITDIPTGKRQRKRSEFDHGRKKYRVNFAGRSFQKNVVWQMCSPWLKLKIIFWTLLRNKRKATYIVGREVLTPMGVPKMYKEFLASCKEEILDALRIFSERQNYPILVHCTQGKDRTGLVCMLLLGIAGAPESSIVNDYAKTQEGLAPVLPAMIQEMAKSGLSEVFATAPAEFMSEVLEFINEEYGDIPQYLTQIGFGSEWQERVRKIICA</sequence>
<dbReference type="OrthoDB" id="9988524at2759"/>
<dbReference type="InterPro" id="IPR016130">
    <property type="entry name" value="Tyr_Pase_AS"/>
</dbReference>
<dbReference type="PANTHER" id="PTHR31126:SF1">
    <property type="entry name" value="TYROSINE SPECIFIC PROTEIN PHOSPHATASES DOMAIN-CONTAINING PROTEIN"/>
    <property type="match status" value="1"/>
</dbReference>
<dbReference type="InterPro" id="IPR000387">
    <property type="entry name" value="Tyr_Pase_dom"/>
</dbReference>
<dbReference type="Gene3D" id="3.90.190.10">
    <property type="entry name" value="Protein tyrosine phosphatase superfamily"/>
    <property type="match status" value="1"/>
</dbReference>
<dbReference type="EMBL" id="JAEPQZ010000019">
    <property type="protein sequence ID" value="KAG2171788.1"/>
    <property type="molecule type" value="Genomic_DNA"/>
</dbReference>